<dbReference type="InterPro" id="IPR049625">
    <property type="entry name" value="Glyco_transf_61_cat"/>
</dbReference>
<protein>
    <recommendedName>
        <fullName evidence="1">Glycosyltransferase 61 catalytic domain-containing protein</fullName>
    </recommendedName>
</protein>
<keyword evidence="3" id="KW-1185">Reference proteome</keyword>
<accession>A0A518HCH2</accession>
<dbReference type="Pfam" id="PF04577">
    <property type="entry name" value="Glyco_transf_61"/>
    <property type="match status" value="1"/>
</dbReference>
<dbReference type="Proteomes" id="UP000317835">
    <property type="component" value="Chromosome"/>
</dbReference>
<dbReference type="EMBL" id="CP036426">
    <property type="protein sequence ID" value="QDV38562.1"/>
    <property type="molecule type" value="Genomic_DNA"/>
</dbReference>
<dbReference type="AlphaFoldDB" id="A0A518HCH2"/>
<evidence type="ECO:0000259" key="1">
    <source>
        <dbReference type="Pfam" id="PF04577"/>
    </source>
</evidence>
<proteinExistence type="predicted"/>
<dbReference type="OrthoDB" id="6935590at2"/>
<gene>
    <name evidence="2" type="ORF">ElP_65170</name>
</gene>
<name>A0A518HCH2_9BACT</name>
<organism evidence="2 3">
    <name type="scientific">Tautonia plasticadhaerens</name>
    <dbReference type="NCBI Taxonomy" id="2527974"/>
    <lineage>
        <taxon>Bacteria</taxon>
        <taxon>Pseudomonadati</taxon>
        <taxon>Planctomycetota</taxon>
        <taxon>Planctomycetia</taxon>
        <taxon>Isosphaerales</taxon>
        <taxon>Isosphaeraceae</taxon>
        <taxon>Tautonia</taxon>
    </lineage>
</organism>
<evidence type="ECO:0000313" key="2">
    <source>
        <dbReference type="EMBL" id="QDV38562.1"/>
    </source>
</evidence>
<dbReference type="RefSeq" id="WP_145277158.1">
    <property type="nucleotide sequence ID" value="NZ_CP036426.1"/>
</dbReference>
<feature type="domain" description="Glycosyltransferase 61 catalytic" evidence="1">
    <location>
        <begin position="145"/>
        <end position="301"/>
    </location>
</feature>
<evidence type="ECO:0000313" key="3">
    <source>
        <dbReference type="Proteomes" id="UP000317835"/>
    </source>
</evidence>
<dbReference type="GO" id="GO:0016757">
    <property type="term" value="F:glycosyltransferase activity"/>
    <property type="evidence" value="ECO:0007669"/>
    <property type="project" value="InterPro"/>
</dbReference>
<dbReference type="KEGG" id="tpla:ElP_65170"/>
<reference evidence="2 3" key="1">
    <citation type="submission" date="2019-02" db="EMBL/GenBank/DDBJ databases">
        <title>Deep-cultivation of Planctomycetes and their phenomic and genomic characterization uncovers novel biology.</title>
        <authorList>
            <person name="Wiegand S."/>
            <person name="Jogler M."/>
            <person name="Boedeker C."/>
            <person name="Pinto D."/>
            <person name="Vollmers J."/>
            <person name="Rivas-Marin E."/>
            <person name="Kohn T."/>
            <person name="Peeters S.H."/>
            <person name="Heuer A."/>
            <person name="Rast P."/>
            <person name="Oberbeckmann S."/>
            <person name="Bunk B."/>
            <person name="Jeske O."/>
            <person name="Meyerdierks A."/>
            <person name="Storesund J.E."/>
            <person name="Kallscheuer N."/>
            <person name="Luecker S."/>
            <person name="Lage O.M."/>
            <person name="Pohl T."/>
            <person name="Merkel B.J."/>
            <person name="Hornburger P."/>
            <person name="Mueller R.-W."/>
            <person name="Bruemmer F."/>
            <person name="Labrenz M."/>
            <person name="Spormann A.M."/>
            <person name="Op den Camp H."/>
            <person name="Overmann J."/>
            <person name="Amann R."/>
            <person name="Jetten M.S.M."/>
            <person name="Mascher T."/>
            <person name="Medema M.H."/>
            <person name="Devos D.P."/>
            <person name="Kaster A.-K."/>
            <person name="Ovreas L."/>
            <person name="Rohde M."/>
            <person name="Galperin M.Y."/>
            <person name="Jogler C."/>
        </authorList>
    </citation>
    <scope>NUCLEOTIDE SEQUENCE [LARGE SCALE GENOMIC DNA]</scope>
    <source>
        <strain evidence="2 3">ElP</strain>
    </source>
</reference>
<sequence length="388" mass="42220">MLRAPLLKGRALLASARYKGRRSLGRPAADLAGAARRSWVVCPGGEVETIPILVAEGHLGRIRDGIGGESAGEVVEAIGGARHPLRPATAYELDEAVLLDASVYSGAYKHDLWRQYPRLDWLLGGPVAELGEAALATSFSGSKWFGHWLVDELPMQVLASRLAPPVGHVRPGYAHEPGYRSAFGIPAPPSYRAFLARKLIVVHELAHNADKVARHLAMREAIAPLPDGHDRIFLRRGSAWGQRRRLVNEDEIARRLEPEGFVPLDPTAMTAEEILRRCKGASMLVSLEGSHTWPGYFFMKEGGQHVTIHPPDRVSVQTCGVAPYFGLFGALFVGEDRPGGASLEISADPEELARFIDRVRLGAERDPDAPRRFLDAVRATGSPSTVSP</sequence>